<reference evidence="1 2" key="1">
    <citation type="submission" date="2018-01" db="EMBL/GenBank/DDBJ databases">
        <title>Twenty Corynebacterium bovis Genomes.</title>
        <authorList>
            <person name="Gulvik C.A."/>
        </authorList>
    </citation>
    <scope>NUCLEOTIDE SEQUENCE [LARGE SCALE GENOMIC DNA]</scope>
    <source>
        <strain evidence="1 2">F6900</strain>
    </source>
</reference>
<evidence type="ECO:0000313" key="1">
    <source>
        <dbReference type="EMBL" id="RRO86848.1"/>
    </source>
</evidence>
<dbReference type="InterPro" id="IPR051910">
    <property type="entry name" value="ComF/GntX_DNA_util-trans"/>
</dbReference>
<dbReference type="Proteomes" id="UP000276526">
    <property type="component" value="Unassembled WGS sequence"/>
</dbReference>
<protein>
    <submittedName>
        <fullName evidence="1">Uncharacterized protein</fullName>
    </submittedName>
</protein>
<dbReference type="EMBL" id="PQNK01000006">
    <property type="protein sequence ID" value="RRO86848.1"/>
    <property type="molecule type" value="Genomic_DNA"/>
</dbReference>
<sequence length="298" mass="29276">MGAGRWGRPGTTARSAGVAGALVGGVVGGLAAAAELVWRRDCMCCGRPVDAATAPAATPTAPPRAWSPATRAAVPASTPSVDPATAPAVGPGAPGLCRDCARALSAPPDLVTPVATAPPFPVLACGPYGGAHRMLVLAAKDHLRRDAVDVAGACLGAAVRDLTARGLLPVPGPGAAPVLVAAPTRRSAARNRGGDVVSRMARAAVAGLPWGGTVAAPGRVREGTPDSVGQGRAARRRNTASGIVLDDRAARGLARAARGRAVVVVDDVLTTGATVTQFALALAAAGVRVDAAVVVAAG</sequence>
<dbReference type="PANTHER" id="PTHR47505">
    <property type="entry name" value="DNA UTILIZATION PROTEIN YHGH"/>
    <property type="match status" value="1"/>
</dbReference>
<name>A0A3R8QEK8_9CORY</name>
<evidence type="ECO:0000313" key="2">
    <source>
        <dbReference type="Proteomes" id="UP000276526"/>
    </source>
</evidence>
<organism evidence="1 2">
    <name type="scientific">Corynebacterium bovis</name>
    <dbReference type="NCBI Taxonomy" id="36808"/>
    <lineage>
        <taxon>Bacteria</taxon>
        <taxon>Bacillati</taxon>
        <taxon>Actinomycetota</taxon>
        <taxon>Actinomycetes</taxon>
        <taxon>Mycobacteriales</taxon>
        <taxon>Corynebacteriaceae</taxon>
        <taxon>Corynebacterium</taxon>
    </lineage>
</organism>
<accession>A0A3R8QEK8</accession>
<proteinExistence type="predicted"/>
<dbReference type="InterPro" id="IPR029057">
    <property type="entry name" value="PRTase-like"/>
</dbReference>
<gene>
    <name evidence="1" type="ORF">CXF48_04740</name>
</gene>
<dbReference type="RefSeq" id="WP_125207081.1">
    <property type="nucleotide sequence ID" value="NZ_JAPJOD010000147.1"/>
</dbReference>
<dbReference type="AlphaFoldDB" id="A0A3R8QEK8"/>
<dbReference type="SUPFAM" id="SSF53271">
    <property type="entry name" value="PRTase-like"/>
    <property type="match status" value="1"/>
</dbReference>
<comment type="caution">
    <text evidence="1">The sequence shown here is derived from an EMBL/GenBank/DDBJ whole genome shotgun (WGS) entry which is preliminary data.</text>
</comment>
<dbReference type="Gene3D" id="3.40.50.2020">
    <property type="match status" value="1"/>
</dbReference>
<dbReference type="PANTHER" id="PTHR47505:SF1">
    <property type="entry name" value="DNA UTILIZATION PROTEIN YHGH"/>
    <property type="match status" value="1"/>
</dbReference>